<dbReference type="SUPFAM" id="SSF49899">
    <property type="entry name" value="Concanavalin A-like lectins/glucanases"/>
    <property type="match status" value="1"/>
</dbReference>
<dbReference type="PANTHER" id="PTHR42812">
    <property type="entry name" value="BETA-XYLOSIDASE"/>
    <property type="match status" value="1"/>
</dbReference>
<dbReference type="PANTHER" id="PTHR42812:SF12">
    <property type="entry name" value="BETA-XYLOSIDASE-RELATED"/>
    <property type="match status" value="1"/>
</dbReference>
<dbReference type="Pfam" id="PF17851">
    <property type="entry name" value="GH43_C2"/>
    <property type="match status" value="1"/>
</dbReference>
<keyword evidence="2 6" id="KW-0378">Hydrolase</keyword>
<dbReference type="Pfam" id="PF04616">
    <property type="entry name" value="Glyco_hydro_43"/>
    <property type="match status" value="1"/>
</dbReference>
<evidence type="ECO:0000256" key="3">
    <source>
        <dbReference type="ARBA" id="ARBA00023295"/>
    </source>
</evidence>
<evidence type="ECO:0000256" key="4">
    <source>
        <dbReference type="PIRSR" id="PIRSR606710-1"/>
    </source>
</evidence>
<dbReference type="SUPFAM" id="SSF75005">
    <property type="entry name" value="Arabinanase/levansucrase/invertase"/>
    <property type="match status" value="1"/>
</dbReference>
<feature type="active site" description="Proton acceptor" evidence="4">
    <location>
        <position position="25"/>
    </location>
</feature>
<evidence type="ECO:0000259" key="8">
    <source>
        <dbReference type="Pfam" id="PF17851"/>
    </source>
</evidence>
<feature type="region of interest" description="Disordered" evidence="7">
    <location>
        <begin position="307"/>
        <end position="327"/>
    </location>
</feature>
<accession>A0A316FCK2</accession>
<reference evidence="9 10" key="1">
    <citation type="submission" date="2018-05" db="EMBL/GenBank/DDBJ databases">
        <title>Genomic Encyclopedia of Archaeal and Bacterial Type Strains, Phase II (KMG-II): from individual species to whole genera.</title>
        <authorList>
            <person name="Goeker M."/>
        </authorList>
    </citation>
    <scope>NUCLEOTIDE SEQUENCE [LARGE SCALE GENOMIC DNA]</scope>
    <source>
        <strain evidence="9 10">DSM 45184</strain>
    </source>
</reference>
<keyword evidence="10" id="KW-1185">Reference proteome</keyword>
<dbReference type="InterPro" id="IPR051795">
    <property type="entry name" value="Glycosyl_Hydrlase_43"/>
</dbReference>
<dbReference type="CDD" id="cd09001">
    <property type="entry name" value="GH43_FsAxh1-like"/>
    <property type="match status" value="1"/>
</dbReference>
<keyword evidence="3 6" id="KW-0326">Glycosidase</keyword>
<evidence type="ECO:0000313" key="10">
    <source>
        <dbReference type="Proteomes" id="UP000245697"/>
    </source>
</evidence>
<feature type="region of interest" description="Disordered" evidence="7">
    <location>
        <begin position="430"/>
        <end position="450"/>
    </location>
</feature>
<dbReference type="OrthoDB" id="9801455at2"/>
<comment type="similarity">
    <text evidence="1 6">Belongs to the glycosyl hydrolase 43 family.</text>
</comment>
<dbReference type="InterPro" id="IPR006710">
    <property type="entry name" value="Glyco_hydro_43"/>
</dbReference>
<evidence type="ECO:0000256" key="7">
    <source>
        <dbReference type="SAM" id="MobiDB-lite"/>
    </source>
</evidence>
<sequence>MTAPWTADTGDGGYRNPILHADWSDPDVIRVGDAFYMIASSFHRVPGLPVLHSTDLVGWRLIGHARERLVPEDAYRAPRPGCGVWAPALRHHDGRFWICYPDPDYGIYVTTSDDPAGAWSEPRLVLPGRGLIDPCPLWDDDGSAYLIHAWAKSRCGFNNRLTAHRMTPDLQRSLGTGTLVVDGDTIPGCRTLEGPKWYKRDGWYWIFAPGGGVTDGWQYAMRSRTVFGPYEQRIVLQQGTTKINGPHQGAWVRTRAGEDWFLHFQDLHAYGRVVHLQPMRWQDSGWPVIGDRGEPVIRYRKPLLEPTAAPVPGKPPTTTRVPGSGPETTRVLDAVDEWTWPANPAPGRPAAGELHPANGIRLACEPGDDLRTFPAVLGRRLPGPRFRAETTVRLDAGPGARAGLTVLGHSYSWVGLEQQPGGPRLIRRTAEAGGEDDHDAASPQPVSGPVHLALTVTDGAVAHFAADTGNGWQDVGPPFPATPGGWIGATLGLFAIGHTGHADFGPLRITAVEGDRATAVTKDPITASDNDREQS</sequence>
<evidence type="ECO:0000256" key="6">
    <source>
        <dbReference type="RuleBase" id="RU361187"/>
    </source>
</evidence>
<feature type="site" description="Important for catalytic activity, responsible for pKa modulation of the active site Glu and correct orientation of both the proton donor and substrate" evidence="5">
    <location>
        <position position="133"/>
    </location>
</feature>
<comment type="caution">
    <text evidence="9">The sequence shown here is derived from an EMBL/GenBank/DDBJ whole genome shotgun (WGS) entry which is preliminary data.</text>
</comment>
<evidence type="ECO:0000256" key="5">
    <source>
        <dbReference type="PIRSR" id="PIRSR606710-2"/>
    </source>
</evidence>
<dbReference type="Proteomes" id="UP000245697">
    <property type="component" value="Unassembled WGS sequence"/>
</dbReference>
<feature type="domain" description="Beta-xylosidase C-terminal Concanavalin A-like" evidence="8">
    <location>
        <begin position="337"/>
        <end position="505"/>
    </location>
</feature>
<protein>
    <submittedName>
        <fullName evidence="9">Beta-xylosidase</fullName>
    </submittedName>
</protein>
<evidence type="ECO:0000256" key="1">
    <source>
        <dbReference type="ARBA" id="ARBA00009865"/>
    </source>
</evidence>
<dbReference type="Gene3D" id="2.115.10.20">
    <property type="entry name" value="Glycosyl hydrolase domain, family 43"/>
    <property type="match status" value="1"/>
</dbReference>
<dbReference type="InterPro" id="IPR013320">
    <property type="entry name" value="ConA-like_dom_sf"/>
</dbReference>
<dbReference type="EMBL" id="QGGR01000011">
    <property type="protein sequence ID" value="PWK45206.1"/>
    <property type="molecule type" value="Genomic_DNA"/>
</dbReference>
<evidence type="ECO:0000313" key="9">
    <source>
        <dbReference type="EMBL" id="PWK45206.1"/>
    </source>
</evidence>
<evidence type="ECO:0000256" key="2">
    <source>
        <dbReference type="ARBA" id="ARBA00022801"/>
    </source>
</evidence>
<name>A0A316FCK2_9ACTN</name>
<dbReference type="GO" id="GO:0004553">
    <property type="term" value="F:hydrolase activity, hydrolyzing O-glycosyl compounds"/>
    <property type="evidence" value="ECO:0007669"/>
    <property type="project" value="InterPro"/>
</dbReference>
<organism evidence="9 10">
    <name type="scientific">Actinoplanes xinjiangensis</name>
    <dbReference type="NCBI Taxonomy" id="512350"/>
    <lineage>
        <taxon>Bacteria</taxon>
        <taxon>Bacillati</taxon>
        <taxon>Actinomycetota</taxon>
        <taxon>Actinomycetes</taxon>
        <taxon>Micromonosporales</taxon>
        <taxon>Micromonosporaceae</taxon>
        <taxon>Actinoplanes</taxon>
    </lineage>
</organism>
<gene>
    <name evidence="9" type="ORF">BC793_111180</name>
</gene>
<dbReference type="InterPro" id="IPR041542">
    <property type="entry name" value="GH43_C2"/>
</dbReference>
<dbReference type="RefSeq" id="WP_109596231.1">
    <property type="nucleotide sequence ID" value="NZ_BONA01000061.1"/>
</dbReference>
<dbReference type="AlphaFoldDB" id="A0A316FCK2"/>
<dbReference type="Gene3D" id="2.60.120.200">
    <property type="match status" value="1"/>
</dbReference>
<feature type="active site" description="Proton donor" evidence="4">
    <location>
        <position position="193"/>
    </location>
</feature>
<dbReference type="InterPro" id="IPR023296">
    <property type="entry name" value="Glyco_hydro_beta-prop_sf"/>
</dbReference>
<proteinExistence type="inferred from homology"/>
<dbReference type="GO" id="GO:0005975">
    <property type="term" value="P:carbohydrate metabolic process"/>
    <property type="evidence" value="ECO:0007669"/>
    <property type="project" value="InterPro"/>
</dbReference>